<evidence type="ECO:0000313" key="1">
    <source>
        <dbReference type="EMBL" id="SFU30709.1"/>
    </source>
</evidence>
<evidence type="ECO:0000313" key="2">
    <source>
        <dbReference type="Proteomes" id="UP000182649"/>
    </source>
</evidence>
<dbReference type="EMBL" id="FPBZ01000001">
    <property type="protein sequence ID" value="SFU30709.1"/>
    <property type="molecule type" value="Genomic_DNA"/>
</dbReference>
<name>A0A1I7F3I3_9PROT</name>
<organism evidence="1 2">
    <name type="scientific">Nitrosospira multiformis</name>
    <dbReference type="NCBI Taxonomy" id="1231"/>
    <lineage>
        <taxon>Bacteria</taxon>
        <taxon>Pseudomonadati</taxon>
        <taxon>Pseudomonadota</taxon>
        <taxon>Betaproteobacteria</taxon>
        <taxon>Nitrosomonadales</taxon>
        <taxon>Nitrosomonadaceae</taxon>
        <taxon>Nitrosospira</taxon>
    </lineage>
</organism>
<dbReference type="Proteomes" id="UP000182649">
    <property type="component" value="Unassembled WGS sequence"/>
</dbReference>
<proteinExistence type="predicted"/>
<reference evidence="1 2" key="1">
    <citation type="submission" date="2016-10" db="EMBL/GenBank/DDBJ databases">
        <authorList>
            <person name="de Groot N.N."/>
        </authorList>
    </citation>
    <scope>NUCLEOTIDE SEQUENCE [LARGE SCALE GENOMIC DNA]</scope>
    <source>
        <strain evidence="1 2">Nl14</strain>
    </source>
</reference>
<gene>
    <name evidence="1" type="ORF">SAMN05216417_10196</name>
</gene>
<protein>
    <submittedName>
        <fullName evidence="1">Uncharacterized protein</fullName>
    </submittedName>
</protein>
<accession>A0A1I7F3I3</accession>
<sequence>MKRVVQCGVPPKEPLNKSLVGATVALQDEMRESRRREWLTPFARSLTKQMASKAPSHPGCSKIGRSLRCASWYRSPSYDLRRAPRDHPDFDSTALCRGFVQRLPKPCFYSLFLFLL</sequence>
<dbReference type="AlphaFoldDB" id="A0A1I7F3I3"/>